<dbReference type="EMBL" id="JAAKZG010000005">
    <property type="protein sequence ID" value="NGN42292.1"/>
    <property type="molecule type" value="Genomic_DNA"/>
</dbReference>
<comment type="caution">
    <text evidence="2">The sequence shown here is derived from an EMBL/GenBank/DDBJ whole genome shotgun (WGS) entry which is preliminary data.</text>
</comment>
<dbReference type="Gene3D" id="3.40.50.720">
    <property type="entry name" value="NAD(P)-binding Rossmann-like Domain"/>
    <property type="match status" value="1"/>
</dbReference>
<feature type="domain" description="NmrA-like" evidence="1">
    <location>
        <begin position="111"/>
        <end position="238"/>
    </location>
</feature>
<dbReference type="InterPro" id="IPR051604">
    <property type="entry name" value="Ergot_Alk_Oxidoreductase"/>
</dbReference>
<dbReference type="InterPro" id="IPR008030">
    <property type="entry name" value="NmrA-like"/>
</dbReference>
<accession>A0A7C9VD48</accession>
<dbReference type="PANTHER" id="PTHR43162">
    <property type="match status" value="1"/>
</dbReference>
<name>A0A7C9VD48_9HYPH</name>
<dbReference type="InterPro" id="IPR036291">
    <property type="entry name" value="NAD(P)-bd_dom_sf"/>
</dbReference>
<dbReference type="Gene3D" id="3.90.25.10">
    <property type="entry name" value="UDP-galactose 4-epimerase, domain 1"/>
    <property type="match status" value="1"/>
</dbReference>
<dbReference type="SUPFAM" id="SSF51735">
    <property type="entry name" value="NAD(P)-binding Rossmann-fold domains"/>
    <property type="match status" value="1"/>
</dbReference>
<organism evidence="2 3">
    <name type="scientific">Mesorhizobium zhangyense</name>
    <dbReference type="NCBI Taxonomy" id="1776730"/>
    <lineage>
        <taxon>Bacteria</taxon>
        <taxon>Pseudomonadati</taxon>
        <taxon>Pseudomonadota</taxon>
        <taxon>Alphaproteobacteria</taxon>
        <taxon>Hyphomicrobiales</taxon>
        <taxon>Phyllobacteriaceae</taxon>
        <taxon>Mesorhizobium</taxon>
    </lineage>
</organism>
<evidence type="ECO:0000259" key="1">
    <source>
        <dbReference type="Pfam" id="PF05368"/>
    </source>
</evidence>
<keyword evidence="3" id="KW-1185">Reference proteome</keyword>
<gene>
    <name evidence="2" type="ORF">G6N74_14580</name>
</gene>
<dbReference type="RefSeq" id="WP_165118494.1">
    <property type="nucleotide sequence ID" value="NZ_JAAKZG010000005.1"/>
</dbReference>
<evidence type="ECO:0000313" key="2">
    <source>
        <dbReference type="EMBL" id="NGN42292.1"/>
    </source>
</evidence>
<evidence type="ECO:0000313" key="3">
    <source>
        <dbReference type="Proteomes" id="UP000481252"/>
    </source>
</evidence>
<dbReference type="PANTHER" id="PTHR43162:SF1">
    <property type="entry name" value="PRESTALK A DIFFERENTIATION PROTEIN A"/>
    <property type="match status" value="1"/>
</dbReference>
<reference evidence="2 3" key="1">
    <citation type="submission" date="2020-02" db="EMBL/GenBank/DDBJ databases">
        <title>Genome sequence of the type strain CGMCC 1.15528 of Mesorhizobium zhangyense.</title>
        <authorList>
            <person name="Gao J."/>
            <person name="Sun J."/>
        </authorList>
    </citation>
    <scope>NUCLEOTIDE SEQUENCE [LARGE SCALE GENOMIC DNA]</scope>
    <source>
        <strain evidence="2 3">CGMCC 1.15528</strain>
    </source>
</reference>
<protein>
    <submittedName>
        <fullName evidence="2">NAD(P)H-binding protein</fullName>
    </submittedName>
</protein>
<proteinExistence type="predicted"/>
<dbReference type="Pfam" id="PF05368">
    <property type="entry name" value="NmrA"/>
    <property type="match status" value="1"/>
</dbReference>
<dbReference type="AlphaFoldDB" id="A0A7C9VD48"/>
<sequence length="281" mass="30482">MNTINDTTKPTLILGGTGKTGSRVAQRLAARGLPVRIGSRSGQPPFDWNDEKTWKAVLDGVGAVYITYYPDIAVPGATEAVGAFSRLAVESGVKRLVLLSGRGEPEAQRAEEELKASGADWTILRCSWFAQNFSEGFLLDSILAGEIALPAGDVKEPFIDADDIADAAVIALTEPGHFGELYEMTGPRLLTFAEAAAEIGKASGRNIRYEQISHEVFFETLKQAGIPAEFFGLMTELFTDVLDGRNTYVTDGAQRILGRTPRDFSDYARDTAATGIWEEKK</sequence>
<dbReference type="Proteomes" id="UP000481252">
    <property type="component" value="Unassembled WGS sequence"/>
</dbReference>